<comment type="similarity">
    <text evidence="2">In the N-terminal section; belongs to the calycin superfamily. Lipocalin family.</text>
</comment>
<feature type="signal peptide" evidence="13">
    <location>
        <begin position="1"/>
        <end position="21"/>
    </location>
</feature>
<dbReference type="Gene3D" id="2.40.128.20">
    <property type="match status" value="1"/>
</dbReference>
<dbReference type="SUPFAM" id="SSF50814">
    <property type="entry name" value="Lipocalins"/>
    <property type="match status" value="1"/>
</dbReference>
<dbReference type="InterPro" id="IPR036880">
    <property type="entry name" value="Kunitz_BPTI_sf"/>
</dbReference>
<keyword evidence="12" id="KW-0325">Glycoprotein</keyword>
<evidence type="ECO:0000256" key="8">
    <source>
        <dbReference type="ARBA" id="ARBA00022737"/>
    </source>
</evidence>
<keyword evidence="5" id="KW-0165">Cleavage on pair of basic residues</keyword>
<dbReference type="PROSITE" id="PS50279">
    <property type="entry name" value="BPTI_KUNITZ_2"/>
    <property type="match status" value="2"/>
</dbReference>
<reference evidence="15" key="3">
    <citation type="submission" date="2025-09" db="UniProtKB">
        <authorList>
            <consortium name="Ensembl"/>
        </authorList>
    </citation>
    <scope>IDENTIFICATION</scope>
</reference>
<reference evidence="15" key="2">
    <citation type="submission" date="2025-08" db="UniProtKB">
        <authorList>
            <consortium name="Ensembl"/>
        </authorList>
    </citation>
    <scope>IDENTIFICATION</scope>
</reference>
<dbReference type="CDD" id="cd22596">
    <property type="entry name" value="Kunitz_bikunin_1-like"/>
    <property type="match status" value="1"/>
</dbReference>
<comment type="subcellular location">
    <subcellularLocation>
        <location evidence="1">Secreted</location>
    </subcellularLocation>
</comment>
<dbReference type="InterPro" id="IPR029856">
    <property type="entry name" value="AMBP"/>
</dbReference>
<evidence type="ECO:0000256" key="9">
    <source>
        <dbReference type="ARBA" id="ARBA00022900"/>
    </source>
</evidence>
<dbReference type="PRINTS" id="PR00759">
    <property type="entry name" value="BASICPTASE"/>
</dbReference>
<dbReference type="InterPro" id="IPR000566">
    <property type="entry name" value="Lipocln_cytosolic_FA-bd_dom"/>
</dbReference>
<evidence type="ECO:0000313" key="15">
    <source>
        <dbReference type="Ensembl" id="ENSAPEP00000009886.1"/>
    </source>
</evidence>
<keyword evidence="7 13" id="KW-0732">Signal</keyword>
<name>A0A3P8SC86_AMPPE</name>
<dbReference type="InterPro" id="IPR020901">
    <property type="entry name" value="Prtase_inh_Kunz-CS"/>
</dbReference>
<dbReference type="PANTHER" id="PTHR46676">
    <property type="entry name" value="PROTEIN AMBP"/>
    <property type="match status" value="1"/>
</dbReference>
<dbReference type="CDD" id="cd22597">
    <property type="entry name" value="Kunitz_bikunin_2-like"/>
    <property type="match status" value="1"/>
</dbReference>
<dbReference type="InterPro" id="IPR012674">
    <property type="entry name" value="Calycin"/>
</dbReference>
<keyword evidence="9" id="KW-0722">Serine protease inhibitor</keyword>
<evidence type="ECO:0000256" key="10">
    <source>
        <dbReference type="ARBA" id="ARBA00022991"/>
    </source>
</evidence>
<keyword evidence="16" id="KW-1185">Reference proteome</keyword>
<dbReference type="InterPro" id="IPR002223">
    <property type="entry name" value="Kunitz_BPTI"/>
</dbReference>
<evidence type="ECO:0000256" key="4">
    <source>
        <dbReference type="ARBA" id="ARBA00022525"/>
    </source>
</evidence>
<evidence type="ECO:0000256" key="7">
    <source>
        <dbReference type="ARBA" id="ARBA00022729"/>
    </source>
</evidence>
<dbReference type="Ensembl" id="ENSAPET00000010154.1">
    <property type="protein sequence ID" value="ENSAPEP00000009886.1"/>
    <property type="gene ID" value="ENSAPEG00000007084.1"/>
</dbReference>
<dbReference type="OMA" id="CPWLKRI"/>
<evidence type="ECO:0000256" key="3">
    <source>
        <dbReference type="ARBA" id="ARBA00018905"/>
    </source>
</evidence>
<dbReference type="FunFam" id="4.10.410.10:FF:000005">
    <property type="entry name" value="Pancreatic trypsin inhibitor"/>
    <property type="match status" value="1"/>
</dbReference>
<dbReference type="STRING" id="161767.ENSAPEP00000009886"/>
<dbReference type="GO" id="GO:0004867">
    <property type="term" value="F:serine-type endopeptidase inhibitor activity"/>
    <property type="evidence" value="ECO:0007669"/>
    <property type="project" value="UniProtKB-KW"/>
</dbReference>
<keyword evidence="6" id="KW-0646">Protease inhibitor</keyword>
<dbReference type="Pfam" id="PF00061">
    <property type="entry name" value="Lipocalin"/>
    <property type="match status" value="1"/>
</dbReference>
<dbReference type="GO" id="GO:0005576">
    <property type="term" value="C:extracellular region"/>
    <property type="evidence" value="ECO:0007669"/>
    <property type="project" value="UniProtKB-SubCell"/>
</dbReference>
<evidence type="ECO:0000256" key="11">
    <source>
        <dbReference type="ARBA" id="ARBA00023157"/>
    </source>
</evidence>
<dbReference type="PRINTS" id="PR00179">
    <property type="entry name" value="LIPOCALIN"/>
</dbReference>
<dbReference type="InterPro" id="IPR002968">
    <property type="entry name" value="A1-microglobln"/>
</dbReference>
<accession>A0A3P8SC86</accession>
<evidence type="ECO:0000256" key="1">
    <source>
        <dbReference type="ARBA" id="ARBA00004613"/>
    </source>
</evidence>
<keyword evidence="10" id="KW-0157">Chromophore</keyword>
<proteinExistence type="inferred from homology"/>
<dbReference type="Proteomes" id="UP000265080">
    <property type="component" value="Chromosome 16"/>
</dbReference>
<sequence length="355" mass="39245">MQKAAVLVSLLLLGWTWTLQGLPVLPEPLYPTQENFDISRFLGTWHDVAVASTCAYMQRNRGDAAIGKLVLQRGATEGKLKTTKTGLRGGTCKEMTGDYELTGTPGRFFYHIEKWGADVDAYVVHTNYIEYAIVIMSKAKSTGDKSTAVKLYSRTKTVRATVLEDFKTLVREQGMSDDTIVIKKDKGDCVPGQQVTEPTTRPEPQRVRRNVVPTLATADVEGSGDDTPLFNGTEACRAAPDTGPCFGLHLRYYYNSTSMSCELFKYGGCLGNQNNFESDRECLQRCRTEAACRLPMAAQSCTGHPLIWAFDSSIGLCVPYKKGFCQGNGNKFYSKSECEEYCGVVKDGDDLRKSN</sequence>
<dbReference type="PROSITE" id="PS00280">
    <property type="entry name" value="BPTI_KUNITZ_1"/>
    <property type="match status" value="1"/>
</dbReference>
<dbReference type="AlphaFoldDB" id="A0A3P8SC86"/>
<dbReference type="PANTHER" id="PTHR46676:SF1">
    <property type="entry name" value="PROTEIN AMBP"/>
    <property type="match status" value="1"/>
</dbReference>
<evidence type="ECO:0000256" key="13">
    <source>
        <dbReference type="SAM" id="SignalP"/>
    </source>
</evidence>
<dbReference type="PRINTS" id="PR01215">
    <property type="entry name" value="A1MCGLOBULIN"/>
</dbReference>
<evidence type="ECO:0000256" key="2">
    <source>
        <dbReference type="ARBA" id="ARBA00008238"/>
    </source>
</evidence>
<dbReference type="SUPFAM" id="SSF57362">
    <property type="entry name" value="BPTI-like"/>
    <property type="match status" value="2"/>
</dbReference>
<evidence type="ECO:0000313" key="16">
    <source>
        <dbReference type="Proteomes" id="UP000265080"/>
    </source>
</evidence>
<evidence type="ECO:0000256" key="6">
    <source>
        <dbReference type="ARBA" id="ARBA00022690"/>
    </source>
</evidence>
<organism evidence="15 16">
    <name type="scientific">Amphiprion percula</name>
    <name type="common">Orange clownfish</name>
    <name type="synonym">Lutjanus percula</name>
    <dbReference type="NCBI Taxonomy" id="161767"/>
    <lineage>
        <taxon>Eukaryota</taxon>
        <taxon>Metazoa</taxon>
        <taxon>Chordata</taxon>
        <taxon>Craniata</taxon>
        <taxon>Vertebrata</taxon>
        <taxon>Euteleostomi</taxon>
        <taxon>Actinopterygii</taxon>
        <taxon>Neopterygii</taxon>
        <taxon>Teleostei</taxon>
        <taxon>Neoteleostei</taxon>
        <taxon>Acanthomorphata</taxon>
        <taxon>Ovalentaria</taxon>
        <taxon>Pomacentridae</taxon>
        <taxon>Amphiprion</taxon>
    </lineage>
</organism>
<keyword evidence="4" id="KW-0964">Secreted</keyword>
<feature type="chain" id="PRO_5018121897" description="Protein AMBP" evidence="13">
    <location>
        <begin position="22"/>
        <end position="355"/>
    </location>
</feature>
<dbReference type="GeneTree" id="ENSGT00940000160109"/>
<dbReference type="SMART" id="SM00131">
    <property type="entry name" value="KU"/>
    <property type="match status" value="2"/>
</dbReference>
<keyword evidence="11" id="KW-1015">Disulfide bond</keyword>
<evidence type="ECO:0000256" key="5">
    <source>
        <dbReference type="ARBA" id="ARBA00022685"/>
    </source>
</evidence>
<feature type="domain" description="BPTI/Kunitz inhibitor" evidence="14">
    <location>
        <begin position="292"/>
        <end position="342"/>
    </location>
</feature>
<evidence type="ECO:0000256" key="12">
    <source>
        <dbReference type="ARBA" id="ARBA00023180"/>
    </source>
</evidence>
<dbReference type="Gene3D" id="4.10.410.10">
    <property type="entry name" value="Pancreatic trypsin inhibitor Kunitz domain"/>
    <property type="match status" value="2"/>
</dbReference>
<reference evidence="15 16" key="1">
    <citation type="submission" date="2018-03" db="EMBL/GenBank/DDBJ databases">
        <title>Finding Nemo's genes: A chromosome-scale reference assembly of the genome of the orange clownfish Amphiprion percula.</title>
        <authorList>
            <person name="Lehmann R."/>
        </authorList>
    </citation>
    <scope>NUCLEOTIDE SEQUENCE</scope>
</reference>
<evidence type="ECO:0000259" key="14">
    <source>
        <dbReference type="PROSITE" id="PS50279"/>
    </source>
</evidence>
<protein>
    <recommendedName>
        <fullName evidence="3">Protein AMBP</fullName>
    </recommendedName>
</protein>
<keyword evidence="8" id="KW-0677">Repeat</keyword>
<dbReference type="Pfam" id="PF00014">
    <property type="entry name" value="Kunitz_BPTI"/>
    <property type="match status" value="2"/>
</dbReference>
<feature type="domain" description="BPTI/Kunitz inhibitor" evidence="14">
    <location>
        <begin position="236"/>
        <end position="286"/>
    </location>
</feature>